<dbReference type="EMBL" id="CP138581">
    <property type="protein sequence ID" value="WPG99023.1"/>
    <property type="molecule type" value="Genomic_DNA"/>
</dbReference>
<dbReference type="Proteomes" id="UP001303373">
    <property type="component" value="Chromosome 2"/>
</dbReference>
<comment type="subcellular location">
    <subcellularLocation>
        <location evidence="1">Membrane</location>
    </subcellularLocation>
</comment>
<keyword evidence="2" id="KW-0813">Transport</keyword>
<evidence type="ECO:0000313" key="11">
    <source>
        <dbReference type="Proteomes" id="UP001303373"/>
    </source>
</evidence>
<reference evidence="10 11" key="1">
    <citation type="submission" date="2023-11" db="EMBL/GenBank/DDBJ databases">
        <title>An acidophilic fungus is an integral part of prey digestion in a carnivorous sundew plant.</title>
        <authorList>
            <person name="Tsai I.J."/>
        </authorList>
    </citation>
    <scope>NUCLEOTIDE SEQUENCE [LARGE SCALE GENOMIC DNA]</scope>
    <source>
        <strain evidence="10">169a</strain>
    </source>
</reference>
<keyword evidence="3 8" id="KW-0812">Transmembrane</keyword>
<feature type="transmembrane region" description="Helical" evidence="8">
    <location>
        <begin position="213"/>
        <end position="234"/>
    </location>
</feature>
<evidence type="ECO:0000256" key="5">
    <source>
        <dbReference type="ARBA" id="ARBA00022989"/>
    </source>
</evidence>
<feature type="transmembrane region" description="Helical" evidence="8">
    <location>
        <begin position="105"/>
        <end position="131"/>
    </location>
</feature>
<evidence type="ECO:0000256" key="6">
    <source>
        <dbReference type="ARBA" id="ARBA00023136"/>
    </source>
</evidence>
<dbReference type="SMART" id="SM00665">
    <property type="entry name" value="B561"/>
    <property type="match status" value="1"/>
</dbReference>
<keyword evidence="11" id="KW-1185">Reference proteome</keyword>
<name>A0AAQ3R652_9PEZI</name>
<evidence type="ECO:0000256" key="2">
    <source>
        <dbReference type="ARBA" id="ARBA00022448"/>
    </source>
</evidence>
<dbReference type="PANTHER" id="PTHR47797:SF1">
    <property type="entry name" value="CYTOCHROME B561 DOMAIN-CONTAINING PROTEIN-RELATED"/>
    <property type="match status" value="1"/>
</dbReference>
<evidence type="ECO:0000256" key="1">
    <source>
        <dbReference type="ARBA" id="ARBA00004370"/>
    </source>
</evidence>
<dbReference type="GO" id="GO:0016020">
    <property type="term" value="C:membrane"/>
    <property type="evidence" value="ECO:0007669"/>
    <property type="project" value="UniProtKB-SubCell"/>
</dbReference>
<organism evidence="10 11">
    <name type="scientific">Acrodontium crateriforme</name>
    <dbReference type="NCBI Taxonomy" id="150365"/>
    <lineage>
        <taxon>Eukaryota</taxon>
        <taxon>Fungi</taxon>
        <taxon>Dikarya</taxon>
        <taxon>Ascomycota</taxon>
        <taxon>Pezizomycotina</taxon>
        <taxon>Dothideomycetes</taxon>
        <taxon>Dothideomycetidae</taxon>
        <taxon>Mycosphaerellales</taxon>
        <taxon>Teratosphaeriaceae</taxon>
        <taxon>Acrodontium</taxon>
    </lineage>
</organism>
<feature type="region of interest" description="Disordered" evidence="7">
    <location>
        <begin position="53"/>
        <end position="81"/>
    </location>
</feature>
<gene>
    <name evidence="10" type="ORF">R9X50_00182700</name>
</gene>
<feature type="domain" description="Cytochrome b561" evidence="9">
    <location>
        <begin position="109"/>
        <end position="230"/>
    </location>
</feature>
<dbReference type="CDD" id="cd08760">
    <property type="entry name" value="Cyt_b561_FRRS1_like"/>
    <property type="match status" value="1"/>
</dbReference>
<dbReference type="InterPro" id="IPR006593">
    <property type="entry name" value="Cyt_b561/ferric_Rdtase_TM"/>
</dbReference>
<evidence type="ECO:0000256" key="7">
    <source>
        <dbReference type="SAM" id="MobiDB-lite"/>
    </source>
</evidence>
<evidence type="ECO:0000256" key="4">
    <source>
        <dbReference type="ARBA" id="ARBA00022982"/>
    </source>
</evidence>
<protein>
    <recommendedName>
        <fullName evidence="9">Cytochrome b561 domain-containing protein</fullName>
    </recommendedName>
</protein>
<evidence type="ECO:0000313" key="10">
    <source>
        <dbReference type="EMBL" id="WPG99023.1"/>
    </source>
</evidence>
<keyword evidence="6 8" id="KW-0472">Membrane</keyword>
<dbReference type="Gene3D" id="1.20.120.1770">
    <property type="match status" value="1"/>
</dbReference>
<dbReference type="PANTHER" id="PTHR47797">
    <property type="entry name" value="DEHYDROGENASE, PUTATIVE (AFU_ORTHOLOGUE AFUA_8G05805)-RELATED"/>
    <property type="match status" value="1"/>
</dbReference>
<evidence type="ECO:0000256" key="3">
    <source>
        <dbReference type="ARBA" id="ARBA00022692"/>
    </source>
</evidence>
<dbReference type="AlphaFoldDB" id="A0AAQ3R652"/>
<feature type="transmembrane region" description="Helical" evidence="8">
    <location>
        <begin position="246"/>
        <end position="267"/>
    </location>
</feature>
<feature type="transmembrane region" description="Helical" evidence="8">
    <location>
        <begin position="143"/>
        <end position="166"/>
    </location>
</feature>
<evidence type="ECO:0000259" key="9">
    <source>
        <dbReference type="SMART" id="SM00665"/>
    </source>
</evidence>
<accession>A0AAQ3R652</accession>
<evidence type="ECO:0000256" key="8">
    <source>
        <dbReference type="SAM" id="Phobius"/>
    </source>
</evidence>
<feature type="transmembrane region" description="Helical" evidence="8">
    <location>
        <begin position="172"/>
        <end position="192"/>
    </location>
</feature>
<keyword evidence="4" id="KW-0249">Electron transport</keyword>
<proteinExistence type="predicted"/>
<sequence>MAFKLRTAALILLTLGIYRTVFTVAGFPNFVTATTAYTQTFISYDGPSSNAPSLLSGNNNPPNNGNNLNLGPTPTPNPNSNGNWGSYWGQTDNSNEDFYTQRQSYIVILHAILATFAFGCLFPVGAIMIKLGAFNGMWWTHGIFQTLTYIIFVAAAVLGFFIAMHLKEMGSAHAIIGLVLVFVLAFQPFLGLMHHFSYQKHSIESFWTYAHIWIGRVTITLGIVNGGLGLLLATQTGVHVPSQEAIIAYGSIAGLFWFMYVLSIVYASNRRMLPGGGADKEDA</sequence>
<keyword evidence="5 8" id="KW-1133">Transmembrane helix</keyword>